<name>A0A482X3T2_LAOST</name>
<comment type="subcellular location">
    <subcellularLocation>
        <location evidence="1">Mitochondrion</location>
    </subcellularLocation>
</comment>
<accession>A0A482X3T2</accession>
<evidence type="ECO:0000256" key="4">
    <source>
        <dbReference type="ARBA" id="ARBA00023128"/>
    </source>
</evidence>
<evidence type="ECO:0000256" key="2">
    <source>
        <dbReference type="ARBA" id="ARBA00008860"/>
    </source>
</evidence>
<dbReference type="AlphaFoldDB" id="A0A482X3T2"/>
<evidence type="ECO:0000256" key="6">
    <source>
        <dbReference type="ARBA" id="ARBA00035183"/>
    </source>
</evidence>
<keyword evidence="4" id="KW-0496">Mitochondrion</keyword>
<dbReference type="OrthoDB" id="9939609at2759"/>
<evidence type="ECO:0000256" key="3">
    <source>
        <dbReference type="ARBA" id="ARBA00022980"/>
    </source>
</evidence>
<organism evidence="8 9">
    <name type="scientific">Laodelphax striatellus</name>
    <name type="common">Small brown planthopper</name>
    <name type="synonym">Delphax striatella</name>
    <dbReference type="NCBI Taxonomy" id="195883"/>
    <lineage>
        <taxon>Eukaryota</taxon>
        <taxon>Metazoa</taxon>
        <taxon>Ecdysozoa</taxon>
        <taxon>Arthropoda</taxon>
        <taxon>Hexapoda</taxon>
        <taxon>Insecta</taxon>
        <taxon>Pterygota</taxon>
        <taxon>Neoptera</taxon>
        <taxon>Paraneoptera</taxon>
        <taxon>Hemiptera</taxon>
        <taxon>Auchenorrhyncha</taxon>
        <taxon>Fulgoroidea</taxon>
        <taxon>Delphacidae</taxon>
        <taxon>Criomorphinae</taxon>
        <taxon>Laodelphax</taxon>
    </lineage>
</organism>
<keyword evidence="5" id="KW-0687">Ribonucleoprotein</keyword>
<dbReference type="SMR" id="A0A482X3T2"/>
<evidence type="ECO:0000256" key="5">
    <source>
        <dbReference type="ARBA" id="ARBA00023274"/>
    </source>
</evidence>
<reference evidence="8 9" key="1">
    <citation type="journal article" date="2017" name="Gigascience">
        <title>Genome sequence of the small brown planthopper, Laodelphax striatellus.</title>
        <authorList>
            <person name="Zhu J."/>
            <person name="Jiang F."/>
            <person name="Wang X."/>
            <person name="Yang P."/>
            <person name="Bao Y."/>
            <person name="Zhao W."/>
            <person name="Wang W."/>
            <person name="Lu H."/>
            <person name="Wang Q."/>
            <person name="Cui N."/>
            <person name="Li J."/>
            <person name="Chen X."/>
            <person name="Luo L."/>
            <person name="Yu J."/>
            <person name="Kang L."/>
            <person name="Cui F."/>
        </authorList>
    </citation>
    <scope>NUCLEOTIDE SEQUENCE [LARGE SCALE GENOMIC DNA]</scope>
    <source>
        <strain evidence="8">Lst14</strain>
    </source>
</reference>
<sequence length="226" mass="25946">MAAVKWRMDRTTSADPPRASHWSISITWYEAITVMAALIKHVLSKTCCRSYSTNFVPGAKLRSAVAKISARGFLRNLKEYKPPDDVNIRVSAICERILGNENSKLLGYKLTDPNIRYKLFTECFNEFKHGIPNSLLFKIVTVDDLHNFYETPVDTTAPYDALKNRTDLPENLYLQPDYVRFHPDTDVMFKGKSVFPKSSLLVTGLRTRKKYKGFTTKSPYDYDIDK</sequence>
<protein>
    <recommendedName>
        <fullName evidence="6">Large ribosomal subunit protein mL50</fullName>
    </recommendedName>
    <alternativeName>
        <fullName evidence="7">39S ribosomal protein L50, mitochondrial</fullName>
    </alternativeName>
</protein>
<evidence type="ECO:0000313" key="9">
    <source>
        <dbReference type="Proteomes" id="UP000291343"/>
    </source>
</evidence>
<dbReference type="PANTHER" id="PTHR31542">
    <property type="entry name" value="39A RIBOSOMAL PROTEIN L50, MITOCHONDRIAL"/>
    <property type="match status" value="1"/>
</dbReference>
<dbReference type="EMBL" id="QKKF02018223">
    <property type="protein sequence ID" value="RZF40529.1"/>
    <property type="molecule type" value="Genomic_DNA"/>
</dbReference>
<evidence type="ECO:0000256" key="7">
    <source>
        <dbReference type="ARBA" id="ARBA00035398"/>
    </source>
</evidence>
<comment type="similarity">
    <text evidence="2">Belongs to the mitochondrion-specific ribosomal protein mL50 family.</text>
</comment>
<dbReference type="InterPro" id="IPR018305">
    <property type="entry name" value="Ribosomal_m50"/>
</dbReference>
<dbReference type="Pfam" id="PF10501">
    <property type="entry name" value="Ribosomal_L50"/>
    <property type="match status" value="1"/>
</dbReference>
<keyword evidence="3" id="KW-0689">Ribosomal protein</keyword>
<proteinExistence type="inferred from homology"/>
<dbReference type="Proteomes" id="UP000291343">
    <property type="component" value="Unassembled WGS sequence"/>
</dbReference>
<evidence type="ECO:0000313" key="8">
    <source>
        <dbReference type="EMBL" id="RZF40529.1"/>
    </source>
</evidence>
<evidence type="ECO:0000256" key="1">
    <source>
        <dbReference type="ARBA" id="ARBA00004173"/>
    </source>
</evidence>
<dbReference type="FunCoup" id="A0A482X3T2">
    <property type="interactions" value="268"/>
</dbReference>
<gene>
    <name evidence="8" type="ORF">LSTR_LSTR000408</name>
</gene>
<dbReference type="GO" id="GO:0005762">
    <property type="term" value="C:mitochondrial large ribosomal subunit"/>
    <property type="evidence" value="ECO:0007669"/>
    <property type="project" value="TreeGrafter"/>
</dbReference>
<keyword evidence="9" id="KW-1185">Reference proteome</keyword>
<dbReference type="InParanoid" id="A0A482X3T2"/>
<comment type="caution">
    <text evidence="8">The sequence shown here is derived from an EMBL/GenBank/DDBJ whole genome shotgun (WGS) entry which is preliminary data.</text>
</comment>
<dbReference type="PANTHER" id="PTHR31542:SF1">
    <property type="entry name" value="LARGE RIBOSOMAL SUBUNIT PROTEIN ML50"/>
    <property type="match status" value="1"/>
</dbReference>